<organism evidence="10 11">
    <name type="scientific">Hemibagrus guttatus</name>
    <dbReference type="NCBI Taxonomy" id="175788"/>
    <lineage>
        <taxon>Eukaryota</taxon>
        <taxon>Metazoa</taxon>
        <taxon>Chordata</taxon>
        <taxon>Craniata</taxon>
        <taxon>Vertebrata</taxon>
        <taxon>Euteleostomi</taxon>
        <taxon>Actinopterygii</taxon>
        <taxon>Neopterygii</taxon>
        <taxon>Teleostei</taxon>
        <taxon>Ostariophysi</taxon>
        <taxon>Siluriformes</taxon>
        <taxon>Bagridae</taxon>
        <taxon>Hemibagrus</taxon>
    </lineage>
</organism>
<evidence type="ECO:0000256" key="4">
    <source>
        <dbReference type="ARBA" id="ARBA00022989"/>
    </source>
</evidence>
<dbReference type="GO" id="GO:0005743">
    <property type="term" value="C:mitochondrial inner membrane"/>
    <property type="evidence" value="ECO:0007669"/>
    <property type="project" value="UniProtKB-SubCell"/>
</dbReference>
<keyword evidence="4 8" id="KW-1133">Transmembrane helix</keyword>
<reference evidence="10" key="1">
    <citation type="submission" date="2023-06" db="EMBL/GenBank/DDBJ databases">
        <title>Male Hemibagrus guttatus genome.</title>
        <authorList>
            <person name="Bian C."/>
        </authorList>
    </citation>
    <scope>NUCLEOTIDE SEQUENCE</scope>
    <source>
        <strain evidence="10">Male_cb2023</strain>
        <tissue evidence="10">Muscle</tissue>
    </source>
</reference>
<dbReference type="EMBL" id="JAUCMX010000017">
    <property type="protein sequence ID" value="KAK3519367.1"/>
    <property type="molecule type" value="Genomic_DNA"/>
</dbReference>
<dbReference type="GO" id="GO:0043022">
    <property type="term" value="F:ribosome binding"/>
    <property type="evidence" value="ECO:0007669"/>
    <property type="project" value="InterPro"/>
</dbReference>
<keyword evidence="5 7" id="KW-0496">Mitochondrion</keyword>
<keyword evidence="6 8" id="KW-0472">Membrane</keyword>
<feature type="transmembrane region" description="Helical" evidence="8">
    <location>
        <begin position="138"/>
        <end position="161"/>
    </location>
</feature>
<keyword evidence="2 8" id="KW-0812">Transmembrane</keyword>
<gene>
    <name evidence="10" type="ORF">QTP70_026866</name>
</gene>
<comment type="caution">
    <text evidence="10">The sequence shown here is derived from an EMBL/GenBank/DDBJ whole genome shotgun (WGS) entry which is preliminary data.</text>
</comment>
<evidence type="ECO:0000256" key="6">
    <source>
        <dbReference type="ARBA" id="ARBA00023136"/>
    </source>
</evidence>
<evidence type="ECO:0000256" key="1">
    <source>
        <dbReference type="ARBA" id="ARBA00004434"/>
    </source>
</evidence>
<keyword evidence="11" id="KW-1185">Reference proteome</keyword>
<sequence length="434" mass="50306">MAPSYMRMCGGASVTFLCGIRYIGLTAGLCRPKLAATHLRLCLVRQYSPSQARYGLGQSIAARLKWANEKYERFLQRRFPRFFILYSTFMRGFRLFFEDAREVHRIRIRMIRNSIDPQKLPYREMEKLRQFHRDMIKAIPLVIISIPPFANYLVFVLMYLYPRQLLIRHFWTPQQLLEFQAVYHAQRAQHHQPLLGGLKMTASHLAHEQLKIRLTELCSKVQSGAHPVVSDLHAVRTLFSGPPLGIRRMGADQMKHLCTLLFLTPRLPAFWMSQRLNSHALELMHLDRAIINLGLHQLSDVELKEACYVRGLNVEHLSPAQCRDWMSQWLQFSLHLKDILALLNWSHHLSGIRDLAVFARYDAADGELPKPSTQLIKPCNLPIKGSEVKYKKLKTGRGKNRGNEPLLLSETYQTSIRIIQHSSTMTVLSDFERE</sequence>
<feature type="domain" description="Letm1 RBD" evidence="9">
    <location>
        <begin position="163"/>
        <end position="412"/>
    </location>
</feature>
<dbReference type="Proteomes" id="UP001274896">
    <property type="component" value="Unassembled WGS sequence"/>
</dbReference>
<evidence type="ECO:0000313" key="10">
    <source>
        <dbReference type="EMBL" id="KAK3519367.1"/>
    </source>
</evidence>
<evidence type="ECO:0000256" key="3">
    <source>
        <dbReference type="ARBA" id="ARBA00022792"/>
    </source>
</evidence>
<evidence type="ECO:0000259" key="9">
    <source>
        <dbReference type="PROSITE" id="PS51758"/>
    </source>
</evidence>
<evidence type="ECO:0000256" key="8">
    <source>
        <dbReference type="SAM" id="Phobius"/>
    </source>
</evidence>
<dbReference type="GO" id="GO:0030003">
    <property type="term" value="P:intracellular monoatomic cation homeostasis"/>
    <property type="evidence" value="ECO:0007669"/>
    <property type="project" value="TreeGrafter"/>
</dbReference>
<comment type="subcellular location">
    <subcellularLocation>
        <location evidence="1">Mitochondrion inner membrane</location>
        <topology evidence="1">Single-pass membrane protein</topology>
    </subcellularLocation>
</comment>
<accession>A0AAE0QF29</accession>
<dbReference type="AlphaFoldDB" id="A0AAE0QF29"/>
<dbReference type="InterPro" id="IPR044202">
    <property type="entry name" value="LETM1/MDM38-like"/>
</dbReference>
<evidence type="ECO:0000256" key="2">
    <source>
        <dbReference type="ARBA" id="ARBA00022692"/>
    </source>
</evidence>
<evidence type="ECO:0000256" key="5">
    <source>
        <dbReference type="ARBA" id="ARBA00023128"/>
    </source>
</evidence>
<dbReference type="InterPro" id="IPR033122">
    <property type="entry name" value="LETM1-like_RBD"/>
</dbReference>
<dbReference type="PANTHER" id="PTHR14009">
    <property type="entry name" value="LEUCINE ZIPPER-EF-HAND CONTAINING TRANSMEMBRANE PROTEIN"/>
    <property type="match status" value="1"/>
</dbReference>
<dbReference type="PANTHER" id="PTHR14009:SF13">
    <property type="entry name" value="LETM1 DOMAIN-CONTAINING PROTEIN 1"/>
    <property type="match status" value="1"/>
</dbReference>
<keyword evidence="3" id="KW-0999">Mitochondrion inner membrane</keyword>
<dbReference type="Pfam" id="PF07766">
    <property type="entry name" value="LETM1_RBD"/>
    <property type="match status" value="1"/>
</dbReference>
<proteinExistence type="predicted"/>
<dbReference type="PROSITE" id="PS51758">
    <property type="entry name" value="LETM1_RBD"/>
    <property type="match status" value="1"/>
</dbReference>
<protein>
    <recommendedName>
        <fullName evidence="9">Letm1 RBD domain-containing protein</fullName>
    </recommendedName>
</protein>
<evidence type="ECO:0000313" key="11">
    <source>
        <dbReference type="Proteomes" id="UP001274896"/>
    </source>
</evidence>
<evidence type="ECO:0000256" key="7">
    <source>
        <dbReference type="PROSITE-ProRule" id="PRU01094"/>
    </source>
</evidence>
<name>A0AAE0QF29_9TELE</name>